<sequence length="683" mass="75316">MDQGPYDLLFEPVKIGPVTAPNRFYSVPHATGHGHAAPNGSIGLREMKAKGGWGVVSMQITEIGPDSDFANHPMERLWDDSDLPAHRLLTERLKSHGALAAIELCHGGQRVKNFTSGLPVMGPSDLPVIRPEFPVQARAMDKSDIRRFREEHKRAARMARDAGYNIIYVYAAHNLSILSHFLSPYTNQRLDEYGGSFTNRIRLLREVIEDTRDAVGQECAVALRFSVEDSDPAHTLSAKGEGRDVVEALADLPDLWDVNLSSWPADSATSRFASEGFQDDFTSFVKSVTNKPVVGVGRYTSPDNMVRLVKSGHLDLIGAARPSIADPFLPNKVKDGRIDDIRECIGCNICVASDAYGIPIRCTQNPTIAEEWRRGWHPEVVPAAEKEQNILIVGAGPAGLECAWTLARSGHNVTLAEKSNQVGGRSLRESQLAGLANWRRVADYRNYQLQQKANVQMFLNSELSAREIVEFGADHVVVATGSFWRRDGVGSTHFEPRLNPDGVDLMTPDDILDGKMPGKRVLIYDDDHFYMGGVLAEHLARAGHSVSIVTPHPEISAWTGFTLEQPAIVRRLSNLDVKWQTNLTLKNYGAGKAQFCCALTAVERDEFDFDTMLIVGARSPNDRIYDGLKSELATDRHWLVGDCHAPGTMQAAVFSGHRVARKINGDLLAAENFRRESAILISG</sequence>
<evidence type="ECO:0000259" key="11">
    <source>
        <dbReference type="Pfam" id="PF22620"/>
    </source>
</evidence>
<dbReference type="PRINTS" id="PR00368">
    <property type="entry name" value="FADPNR"/>
</dbReference>
<dbReference type="Gene3D" id="3.40.50.720">
    <property type="entry name" value="NAD(P)-binding Rossmann-like Domain"/>
    <property type="match status" value="1"/>
</dbReference>
<dbReference type="GO" id="GO:0016491">
    <property type="term" value="F:oxidoreductase activity"/>
    <property type="evidence" value="ECO:0007669"/>
    <property type="project" value="UniProtKB-KW"/>
</dbReference>
<evidence type="ECO:0000256" key="3">
    <source>
        <dbReference type="ARBA" id="ARBA00011048"/>
    </source>
</evidence>
<comment type="similarity">
    <text evidence="3">In the N-terminal section; belongs to the NADH:flavin oxidoreductase/NADH oxidase family.</text>
</comment>
<keyword evidence="5" id="KW-0288">FMN</keyword>
<dbReference type="InterPro" id="IPR013785">
    <property type="entry name" value="Aldolase_TIM"/>
</dbReference>
<organism evidence="12">
    <name type="scientific">marine metagenome</name>
    <dbReference type="NCBI Taxonomy" id="408172"/>
    <lineage>
        <taxon>unclassified sequences</taxon>
        <taxon>metagenomes</taxon>
        <taxon>ecological metagenomes</taxon>
    </lineage>
</organism>
<dbReference type="PANTHER" id="PTHR42917:SF2">
    <property type="entry name" value="2,4-DIENOYL-COA REDUCTASE [(2E)-ENOYL-COA-PRODUCING]"/>
    <property type="match status" value="1"/>
</dbReference>
<evidence type="ECO:0000256" key="5">
    <source>
        <dbReference type="ARBA" id="ARBA00022643"/>
    </source>
</evidence>
<keyword evidence="4" id="KW-0285">Flavoprotein</keyword>
<keyword evidence="9" id="KW-0411">Iron-sulfur</keyword>
<keyword evidence="7" id="KW-0560">Oxidoreductase</keyword>
<protein>
    <recommendedName>
        <fullName evidence="13">NADH:flavin oxidoreductase/NADH oxidase N-terminal domain-containing protein</fullName>
    </recommendedName>
</protein>
<evidence type="ECO:0000256" key="7">
    <source>
        <dbReference type="ARBA" id="ARBA00023002"/>
    </source>
</evidence>
<keyword evidence="8" id="KW-0408">Iron</keyword>
<reference evidence="12" key="1">
    <citation type="submission" date="2018-05" db="EMBL/GenBank/DDBJ databases">
        <authorList>
            <person name="Lanie J.A."/>
            <person name="Ng W.-L."/>
            <person name="Kazmierczak K.M."/>
            <person name="Andrzejewski T.M."/>
            <person name="Davidsen T.M."/>
            <person name="Wayne K.J."/>
            <person name="Tettelin H."/>
            <person name="Glass J.I."/>
            <person name="Rusch D."/>
            <person name="Podicherti R."/>
            <person name="Tsui H.-C.T."/>
            <person name="Winkler M.E."/>
        </authorList>
    </citation>
    <scope>NUCLEOTIDE SEQUENCE</scope>
</reference>
<comment type="cofactor">
    <cofactor evidence="1">
        <name>FMN</name>
        <dbReference type="ChEBI" id="CHEBI:58210"/>
    </cofactor>
</comment>
<dbReference type="Gene3D" id="3.50.50.60">
    <property type="entry name" value="FAD/NAD(P)-binding domain"/>
    <property type="match status" value="1"/>
</dbReference>
<dbReference type="InterPro" id="IPR036188">
    <property type="entry name" value="FAD/NAD-bd_sf"/>
</dbReference>
<dbReference type="Pfam" id="PF00724">
    <property type="entry name" value="Oxidored_FMN"/>
    <property type="match status" value="1"/>
</dbReference>
<dbReference type="EMBL" id="UINC01013690">
    <property type="protein sequence ID" value="SVA58973.1"/>
    <property type="molecule type" value="Genomic_DNA"/>
</dbReference>
<feature type="domain" description="TMADH/DMDH/HD second alpha/beta" evidence="11">
    <location>
        <begin position="506"/>
        <end position="579"/>
    </location>
</feature>
<dbReference type="SUPFAM" id="SSF51905">
    <property type="entry name" value="FAD/NAD(P)-binding domain"/>
    <property type="match status" value="1"/>
</dbReference>
<dbReference type="AlphaFoldDB" id="A0A381X3Z9"/>
<feature type="domain" description="NADH:flavin oxidoreductase/NADH oxidase N-terminal" evidence="10">
    <location>
        <begin position="9"/>
        <end position="339"/>
    </location>
</feature>
<name>A0A381X3Z9_9ZZZZ</name>
<dbReference type="GO" id="GO:0046872">
    <property type="term" value="F:metal ion binding"/>
    <property type="evidence" value="ECO:0007669"/>
    <property type="project" value="UniProtKB-KW"/>
</dbReference>
<evidence type="ECO:0000259" key="10">
    <source>
        <dbReference type="Pfam" id="PF00724"/>
    </source>
</evidence>
<accession>A0A381X3Z9</accession>
<dbReference type="SUPFAM" id="SSF51395">
    <property type="entry name" value="FMN-linked oxidoreductases"/>
    <property type="match status" value="1"/>
</dbReference>
<evidence type="ECO:0000256" key="9">
    <source>
        <dbReference type="ARBA" id="ARBA00023014"/>
    </source>
</evidence>
<dbReference type="PANTHER" id="PTHR42917">
    <property type="entry name" value="2,4-DIENOYL-COA REDUCTASE"/>
    <property type="match status" value="1"/>
</dbReference>
<dbReference type="Pfam" id="PF13450">
    <property type="entry name" value="NAD_binding_8"/>
    <property type="match status" value="1"/>
</dbReference>
<dbReference type="InterPro" id="IPR051793">
    <property type="entry name" value="NADH:flavin_oxidoreductase"/>
</dbReference>
<evidence type="ECO:0000256" key="2">
    <source>
        <dbReference type="ARBA" id="ARBA00001966"/>
    </source>
</evidence>
<evidence type="ECO:0000313" key="12">
    <source>
        <dbReference type="EMBL" id="SVA58973.1"/>
    </source>
</evidence>
<dbReference type="InterPro" id="IPR054428">
    <property type="entry name" value="TMADH/DMDH/HD_second_a-b"/>
</dbReference>
<evidence type="ECO:0000256" key="6">
    <source>
        <dbReference type="ARBA" id="ARBA00022723"/>
    </source>
</evidence>
<keyword evidence="6" id="KW-0479">Metal-binding</keyword>
<gene>
    <name evidence="12" type="ORF">METZ01_LOCUS111827</name>
</gene>
<evidence type="ECO:0008006" key="13">
    <source>
        <dbReference type="Google" id="ProtNLM"/>
    </source>
</evidence>
<proteinExistence type="inferred from homology"/>
<dbReference type="GO" id="GO:0010181">
    <property type="term" value="F:FMN binding"/>
    <property type="evidence" value="ECO:0007669"/>
    <property type="project" value="InterPro"/>
</dbReference>
<dbReference type="Pfam" id="PF22620">
    <property type="entry name" value="OYE-like_second_a-b"/>
    <property type="match status" value="1"/>
</dbReference>
<dbReference type="Gene3D" id="3.20.20.70">
    <property type="entry name" value="Aldolase class I"/>
    <property type="match status" value="1"/>
</dbReference>
<evidence type="ECO:0000256" key="4">
    <source>
        <dbReference type="ARBA" id="ARBA00022630"/>
    </source>
</evidence>
<evidence type="ECO:0000256" key="1">
    <source>
        <dbReference type="ARBA" id="ARBA00001917"/>
    </source>
</evidence>
<dbReference type="InterPro" id="IPR001155">
    <property type="entry name" value="OxRdtase_FMN_N"/>
</dbReference>
<evidence type="ECO:0000256" key="8">
    <source>
        <dbReference type="ARBA" id="ARBA00023004"/>
    </source>
</evidence>
<comment type="cofactor">
    <cofactor evidence="2">
        <name>[4Fe-4S] cluster</name>
        <dbReference type="ChEBI" id="CHEBI:49883"/>
    </cofactor>
</comment>
<dbReference type="GO" id="GO:0051536">
    <property type="term" value="F:iron-sulfur cluster binding"/>
    <property type="evidence" value="ECO:0007669"/>
    <property type="project" value="UniProtKB-KW"/>
</dbReference>